<name>A0ABR3CI84_9PEZI</name>
<dbReference type="Proteomes" id="UP001430584">
    <property type="component" value="Unassembled WGS sequence"/>
</dbReference>
<evidence type="ECO:0000313" key="1">
    <source>
        <dbReference type="EMBL" id="KAL0260339.1"/>
    </source>
</evidence>
<evidence type="ECO:0000313" key="2">
    <source>
        <dbReference type="Proteomes" id="UP001430584"/>
    </source>
</evidence>
<sequence>MAQNNAISVTEADKPGWVAGDATWETLWGEVELDFNQGAYADKTKALLFAGPDAEPFRIDEKTLNMFCPHMTRGNPRDPETNALDIDLPQFSPRAVLFFIWWCYDGHCSSPEDTDLEFSSLALAEISVICQSYRLYSLEDWMKQYAQVQFFEGYFLYPKRQPKTFVISLQVVGLLWEISDDSNCLRAVYTDFLAHLMPLTVNEDGSKAVRSLPPGTRERVPRDLQAMLESRVQTRIDKGNRNAWEWGLDLPEALIKYAFLSSLQKSQKAVLKYIATKDGTDPSGLDRFL</sequence>
<organism evidence="1 2">
    <name type="scientific">Diplodia seriata</name>
    <dbReference type="NCBI Taxonomy" id="420778"/>
    <lineage>
        <taxon>Eukaryota</taxon>
        <taxon>Fungi</taxon>
        <taxon>Dikarya</taxon>
        <taxon>Ascomycota</taxon>
        <taxon>Pezizomycotina</taxon>
        <taxon>Dothideomycetes</taxon>
        <taxon>Dothideomycetes incertae sedis</taxon>
        <taxon>Botryosphaeriales</taxon>
        <taxon>Botryosphaeriaceae</taxon>
        <taxon>Diplodia</taxon>
    </lineage>
</organism>
<accession>A0ABR3CI84</accession>
<comment type="caution">
    <text evidence="1">The sequence shown here is derived from an EMBL/GenBank/DDBJ whole genome shotgun (WGS) entry which is preliminary data.</text>
</comment>
<keyword evidence="2" id="KW-1185">Reference proteome</keyword>
<dbReference type="GeneID" id="92008110"/>
<dbReference type="RefSeq" id="XP_066633368.1">
    <property type="nucleotide sequence ID" value="XM_066775487.1"/>
</dbReference>
<gene>
    <name evidence="1" type="ORF">SLS55_004025</name>
</gene>
<reference evidence="1 2" key="1">
    <citation type="submission" date="2024-02" db="EMBL/GenBank/DDBJ databases">
        <title>De novo assembly and annotation of 12 fungi associated with fruit tree decline syndrome in Ontario, Canada.</title>
        <authorList>
            <person name="Sulman M."/>
            <person name="Ellouze W."/>
            <person name="Ilyukhin E."/>
        </authorList>
    </citation>
    <scope>NUCLEOTIDE SEQUENCE [LARGE SCALE GENOMIC DNA]</scope>
    <source>
        <strain evidence="1 2">FDS-637</strain>
    </source>
</reference>
<proteinExistence type="predicted"/>
<protein>
    <recommendedName>
        <fullName evidence="3">BTB domain-containing protein</fullName>
    </recommendedName>
</protein>
<evidence type="ECO:0008006" key="3">
    <source>
        <dbReference type="Google" id="ProtNLM"/>
    </source>
</evidence>
<dbReference type="EMBL" id="JAJVCZ030000004">
    <property type="protein sequence ID" value="KAL0260339.1"/>
    <property type="molecule type" value="Genomic_DNA"/>
</dbReference>